<dbReference type="Pfam" id="PF01467">
    <property type="entry name" value="CTP_transf_like"/>
    <property type="match status" value="1"/>
</dbReference>
<accession>A0ABS4Z9P3</accession>
<evidence type="ECO:0000259" key="1">
    <source>
        <dbReference type="Pfam" id="PF01467"/>
    </source>
</evidence>
<dbReference type="EMBL" id="JAGIOB010000001">
    <property type="protein sequence ID" value="MBP2417704.1"/>
    <property type="molecule type" value="Genomic_DNA"/>
</dbReference>
<dbReference type="Proteomes" id="UP000758168">
    <property type="component" value="Unassembled WGS sequence"/>
</dbReference>
<name>A0ABS4Z9P3_9ACTN</name>
<dbReference type="InterPro" id="IPR004821">
    <property type="entry name" value="Cyt_trans-like"/>
</dbReference>
<feature type="domain" description="Cytidyltransferase-like" evidence="1">
    <location>
        <begin position="12"/>
        <end position="80"/>
    </location>
</feature>
<reference evidence="2 3" key="1">
    <citation type="submission" date="2021-03" db="EMBL/GenBank/DDBJ databases">
        <title>Sequencing the genomes of 1000 actinobacteria strains.</title>
        <authorList>
            <person name="Klenk H.-P."/>
        </authorList>
    </citation>
    <scope>NUCLEOTIDE SEQUENCE [LARGE SCALE GENOMIC DNA]</scope>
    <source>
        <strain evidence="2 3">DSM 12936</strain>
    </source>
</reference>
<gene>
    <name evidence="2" type="ORF">JOF54_002626</name>
</gene>
<dbReference type="InterPro" id="IPR014729">
    <property type="entry name" value="Rossmann-like_a/b/a_fold"/>
</dbReference>
<organism evidence="2 3">
    <name type="scientific">Microlunatus capsulatus</name>
    <dbReference type="NCBI Taxonomy" id="99117"/>
    <lineage>
        <taxon>Bacteria</taxon>
        <taxon>Bacillati</taxon>
        <taxon>Actinomycetota</taxon>
        <taxon>Actinomycetes</taxon>
        <taxon>Propionibacteriales</taxon>
        <taxon>Propionibacteriaceae</taxon>
        <taxon>Microlunatus</taxon>
    </lineage>
</organism>
<evidence type="ECO:0000313" key="2">
    <source>
        <dbReference type="EMBL" id="MBP2417704.1"/>
    </source>
</evidence>
<sequence length="132" mass="13945">MSTLSVGYLAHSFDLLNVRDLDLVAQAGERCDELVAGVLADDLVEQRYGRRPVVPVAERLALVARVRGVSRAVEQTGAEVPAEVGAVTAFVVADEPSVLDGVDAVVLSPRRETASDVLRHALRAAVSDEAVA</sequence>
<dbReference type="RefSeq" id="WP_210056520.1">
    <property type="nucleotide sequence ID" value="NZ_BAAAMH010000029.1"/>
</dbReference>
<comment type="caution">
    <text evidence="2">The sequence shown here is derived from an EMBL/GenBank/DDBJ whole genome shotgun (WGS) entry which is preliminary data.</text>
</comment>
<protein>
    <submittedName>
        <fullName evidence="2">Phosphopantetheine adenylyltransferase</fullName>
    </submittedName>
</protein>
<keyword evidence="2" id="KW-0808">Transferase</keyword>
<dbReference type="GO" id="GO:0016779">
    <property type="term" value="F:nucleotidyltransferase activity"/>
    <property type="evidence" value="ECO:0007669"/>
    <property type="project" value="UniProtKB-KW"/>
</dbReference>
<keyword evidence="2" id="KW-0548">Nucleotidyltransferase</keyword>
<evidence type="ECO:0000313" key="3">
    <source>
        <dbReference type="Proteomes" id="UP000758168"/>
    </source>
</evidence>
<keyword evidence="3" id="KW-1185">Reference proteome</keyword>
<proteinExistence type="predicted"/>
<dbReference type="Gene3D" id="3.40.50.620">
    <property type="entry name" value="HUPs"/>
    <property type="match status" value="1"/>
</dbReference>
<dbReference type="SUPFAM" id="SSF52374">
    <property type="entry name" value="Nucleotidylyl transferase"/>
    <property type="match status" value="1"/>
</dbReference>